<dbReference type="InterPro" id="IPR010982">
    <property type="entry name" value="Lambda_DNA-bd_dom_sf"/>
</dbReference>
<dbReference type="InterPro" id="IPR001387">
    <property type="entry name" value="Cro/C1-type_HTH"/>
</dbReference>
<accession>A0ABD4W493</accession>
<reference evidence="2 3" key="1">
    <citation type="submission" date="2023-01" db="EMBL/GenBank/DDBJ databases">
        <title>Sequencing of the bacterial strains from artisanal fermented milk Matsoni.</title>
        <authorList>
            <person name="Rozman V."/>
            <person name="Accetto T."/>
            <person name="Bogovic Matijasic B."/>
        </authorList>
    </citation>
    <scope>NUCLEOTIDE SEQUENCE [LARGE SCALE GENOMIC DNA]</scope>
    <source>
        <strain evidence="3">lbl143</strain>
    </source>
</reference>
<organism evidence="2 3">
    <name type="scientific">Lactobacillus delbrueckii</name>
    <dbReference type="NCBI Taxonomy" id="1584"/>
    <lineage>
        <taxon>Bacteria</taxon>
        <taxon>Bacillati</taxon>
        <taxon>Bacillota</taxon>
        <taxon>Bacilli</taxon>
        <taxon>Lactobacillales</taxon>
        <taxon>Lactobacillaceae</taxon>
        <taxon>Lactobacillus</taxon>
    </lineage>
</organism>
<dbReference type="CDD" id="cd00093">
    <property type="entry name" value="HTH_XRE"/>
    <property type="match status" value="1"/>
</dbReference>
<sequence>MGELLKNARLSLGLSQKEMAAEVMSVTQYSRIENDRQLQE</sequence>
<dbReference type="Gene3D" id="1.10.260.40">
    <property type="entry name" value="lambda repressor-like DNA-binding domains"/>
    <property type="match status" value="1"/>
</dbReference>
<name>A0ABD4W493_9LACO</name>
<evidence type="ECO:0000259" key="1">
    <source>
        <dbReference type="PROSITE" id="PS50943"/>
    </source>
</evidence>
<feature type="domain" description="HTH cro/C1-type" evidence="1">
    <location>
        <begin position="5"/>
        <end position="36"/>
    </location>
</feature>
<evidence type="ECO:0000313" key="3">
    <source>
        <dbReference type="Proteomes" id="UP001213083"/>
    </source>
</evidence>
<dbReference type="Proteomes" id="UP001213083">
    <property type="component" value="Unassembled WGS sequence"/>
</dbReference>
<dbReference type="EMBL" id="JAQIEV010000022">
    <property type="protein sequence ID" value="MDA3782762.1"/>
    <property type="molecule type" value="Genomic_DNA"/>
</dbReference>
<dbReference type="SUPFAM" id="SSF47413">
    <property type="entry name" value="lambda repressor-like DNA-binding domains"/>
    <property type="match status" value="1"/>
</dbReference>
<dbReference type="Pfam" id="PF01381">
    <property type="entry name" value="HTH_3"/>
    <property type="match status" value="1"/>
</dbReference>
<dbReference type="AlphaFoldDB" id="A0ABD4W493"/>
<protein>
    <submittedName>
        <fullName evidence="2">Helix-turn-helix transcriptional regulator</fullName>
    </submittedName>
</protein>
<comment type="caution">
    <text evidence="2">The sequence shown here is derived from an EMBL/GenBank/DDBJ whole genome shotgun (WGS) entry which is preliminary data.</text>
</comment>
<dbReference type="RefSeq" id="WP_013438953.1">
    <property type="nucleotide sequence ID" value="NZ_BNHT01000024.1"/>
</dbReference>
<gene>
    <name evidence="2" type="ORF">PF593_06325</name>
</gene>
<evidence type="ECO:0000313" key="2">
    <source>
        <dbReference type="EMBL" id="MDA3782762.1"/>
    </source>
</evidence>
<proteinExistence type="predicted"/>
<dbReference type="PROSITE" id="PS50943">
    <property type="entry name" value="HTH_CROC1"/>
    <property type="match status" value="1"/>
</dbReference>